<comment type="caution">
    <text evidence="2">The sequence shown here is derived from an EMBL/GenBank/DDBJ whole genome shotgun (WGS) entry which is preliminary data.</text>
</comment>
<evidence type="ECO:0000313" key="3">
    <source>
        <dbReference type="Proteomes" id="UP000735302"/>
    </source>
</evidence>
<evidence type="ECO:0000256" key="1">
    <source>
        <dbReference type="SAM" id="MobiDB-lite"/>
    </source>
</evidence>
<reference evidence="2 3" key="1">
    <citation type="journal article" date="2021" name="Elife">
        <title>Chloroplast acquisition without the gene transfer in kleptoplastic sea slugs, Plakobranchus ocellatus.</title>
        <authorList>
            <person name="Maeda T."/>
            <person name="Takahashi S."/>
            <person name="Yoshida T."/>
            <person name="Shimamura S."/>
            <person name="Takaki Y."/>
            <person name="Nagai Y."/>
            <person name="Toyoda A."/>
            <person name="Suzuki Y."/>
            <person name="Arimoto A."/>
            <person name="Ishii H."/>
            <person name="Satoh N."/>
            <person name="Nishiyama T."/>
            <person name="Hasebe M."/>
            <person name="Maruyama T."/>
            <person name="Minagawa J."/>
            <person name="Obokata J."/>
            <person name="Shigenobu S."/>
        </authorList>
    </citation>
    <scope>NUCLEOTIDE SEQUENCE [LARGE SCALE GENOMIC DNA]</scope>
</reference>
<gene>
    <name evidence="2" type="ORF">PoB_000031600</name>
</gene>
<feature type="region of interest" description="Disordered" evidence="1">
    <location>
        <begin position="1"/>
        <end position="24"/>
    </location>
</feature>
<keyword evidence="3" id="KW-1185">Reference proteome</keyword>
<dbReference type="AlphaFoldDB" id="A0AAV3XUV6"/>
<protein>
    <submittedName>
        <fullName evidence="2">Uncharacterized protein</fullName>
    </submittedName>
</protein>
<proteinExistence type="predicted"/>
<dbReference type="EMBL" id="BLXT01000031">
    <property type="protein sequence ID" value="GFN73810.1"/>
    <property type="molecule type" value="Genomic_DNA"/>
</dbReference>
<organism evidence="2 3">
    <name type="scientific">Plakobranchus ocellatus</name>
    <dbReference type="NCBI Taxonomy" id="259542"/>
    <lineage>
        <taxon>Eukaryota</taxon>
        <taxon>Metazoa</taxon>
        <taxon>Spiralia</taxon>
        <taxon>Lophotrochozoa</taxon>
        <taxon>Mollusca</taxon>
        <taxon>Gastropoda</taxon>
        <taxon>Heterobranchia</taxon>
        <taxon>Euthyneura</taxon>
        <taxon>Panpulmonata</taxon>
        <taxon>Sacoglossa</taxon>
        <taxon>Placobranchoidea</taxon>
        <taxon>Plakobranchidae</taxon>
        <taxon>Plakobranchus</taxon>
    </lineage>
</organism>
<name>A0AAV3XUV6_9GAST</name>
<accession>A0AAV3XUV6</accession>
<dbReference type="Proteomes" id="UP000735302">
    <property type="component" value="Unassembled WGS sequence"/>
</dbReference>
<sequence>MTTDLEKNEILHGSTFHNQDTDKRKQVHLLGHACKHKGKEDQTERPKNILITKARKIETYDVSQRSINKVRKALWRQRRKIHPALAKIRQYVLTVLTGIQTQVFNKL</sequence>
<evidence type="ECO:0000313" key="2">
    <source>
        <dbReference type="EMBL" id="GFN73810.1"/>
    </source>
</evidence>
<feature type="compositionally biased region" description="Basic and acidic residues" evidence="1">
    <location>
        <begin position="1"/>
        <end position="10"/>
    </location>
</feature>